<dbReference type="GO" id="GO:0004813">
    <property type="term" value="F:alanine-tRNA ligase activity"/>
    <property type="evidence" value="ECO:0007669"/>
    <property type="project" value="UniProtKB-EC"/>
</dbReference>
<comment type="subcellular location">
    <subcellularLocation>
        <location evidence="2">Cytoplasm</location>
    </subcellularLocation>
</comment>
<dbReference type="InterPro" id="IPR018165">
    <property type="entry name" value="Ala-tRNA-synth_IIc_core"/>
</dbReference>
<dbReference type="InterPro" id="IPR018163">
    <property type="entry name" value="Thr/Ala-tRNA-synth_IIc_edit"/>
</dbReference>
<evidence type="ECO:0000256" key="2">
    <source>
        <dbReference type="ARBA" id="ARBA00004496"/>
    </source>
</evidence>
<evidence type="ECO:0000313" key="7">
    <source>
        <dbReference type="EMBL" id="SHE52326.1"/>
    </source>
</evidence>
<dbReference type="InterPro" id="IPR012947">
    <property type="entry name" value="tRNA_SAD"/>
</dbReference>
<proteinExistence type="predicted"/>
<dbReference type="PANTHER" id="PTHR43462:SF1">
    <property type="entry name" value="ALANYL-TRNA EDITING PROTEIN AARSD1"/>
    <property type="match status" value="1"/>
</dbReference>
<gene>
    <name evidence="6" type="primary">alaS_2</name>
    <name evidence="6" type="ORF">CPRO_25920</name>
    <name evidence="7" type="ORF">SAMN02745151_00959</name>
</gene>
<dbReference type="OrthoDB" id="9812949at2"/>
<evidence type="ECO:0000259" key="5">
    <source>
        <dbReference type="PROSITE" id="PS50860"/>
    </source>
</evidence>
<evidence type="ECO:0000256" key="4">
    <source>
        <dbReference type="ARBA" id="ARBA00022833"/>
    </source>
</evidence>
<evidence type="ECO:0000313" key="6">
    <source>
        <dbReference type="EMBL" id="AMJ42140.1"/>
    </source>
</evidence>
<dbReference type="GO" id="GO:0005737">
    <property type="term" value="C:cytoplasm"/>
    <property type="evidence" value="ECO:0007669"/>
    <property type="project" value="UniProtKB-SubCell"/>
</dbReference>
<dbReference type="Pfam" id="PF01411">
    <property type="entry name" value="tRNA-synt_2c"/>
    <property type="match status" value="1"/>
</dbReference>
<dbReference type="EC" id="6.1.1.7" evidence="6"/>
<name>A0A110A7D9_ANAPI</name>
<keyword evidence="6" id="KW-0436">Ligase</keyword>
<dbReference type="GO" id="GO:0046872">
    <property type="term" value="F:metal ion binding"/>
    <property type="evidence" value="ECO:0007669"/>
    <property type="project" value="UniProtKB-KW"/>
</dbReference>
<dbReference type="GO" id="GO:0003676">
    <property type="term" value="F:nucleic acid binding"/>
    <property type="evidence" value="ECO:0007669"/>
    <property type="project" value="InterPro"/>
</dbReference>
<dbReference type="GO" id="GO:0005524">
    <property type="term" value="F:ATP binding"/>
    <property type="evidence" value="ECO:0007669"/>
    <property type="project" value="InterPro"/>
</dbReference>
<reference evidence="9" key="3">
    <citation type="submission" date="2016-11" db="EMBL/GenBank/DDBJ databases">
        <authorList>
            <person name="Jaros S."/>
            <person name="Januszkiewicz K."/>
            <person name="Wedrychowicz H."/>
        </authorList>
    </citation>
    <scope>NUCLEOTIDE SEQUENCE [LARGE SCALE GENOMIC DNA]</scope>
    <source>
        <strain evidence="9">DSM 1682</strain>
    </source>
</reference>
<evidence type="ECO:0000313" key="9">
    <source>
        <dbReference type="Proteomes" id="UP000184204"/>
    </source>
</evidence>
<evidence type="ECO:0000256" key="1">
    <source>
        <dbReference type="ARBA" id="ARBA00001947"/>
    </source>
</evidence>
<dbReference type="InterPro" id="IPR051335">
    <property type="entry name" value="Alanyl-tRNA_Editing_Enzymes"/>
</dbReference>
<evidence type="ECO:0000256" key="3">
    <source>
        <dbReference type="ARBA" id="ARBA00022723"/>
    </source>
</evidence>
<dbReference type="GO" id="GO:0002161">
    <property type="term" value="F:aminoacyl-tRNA deacylase activity"/>
    <property type="evidence" value="ECO:0007669"/>
    <property type="project" value="UniProtKB-ARBA"/>
</dbReference>
<dbReference type="GO" id="GO:0006419">
    <property type="term" value="P:alanyl-tRNA aminoacylation"/>
    <property type="evidence" value="ECO:0007669"/>
    <property type="project" value="InterPro"/>
</dbReference>
<keyword evidence="3" id="KW-0479">Metal-binding</keyword>
<dbReference type="AlphaFoldDB" id="A0A110A7D9"/>
<feature type="domain" description="Alanyl-transfer RNA synthetases family profile" evidence="5">
    <location>
        <begin position="1"/>
        <end position="235"/>
    </location>
</feature>
<dbReference type="RefSeq" id="WP_066052482.1">
    <property type="nucleotide sequence ID" value="NZ_CP014223.1"/>
</dbReference>
<reference evidence="7" key="4">
    <citation type="submission" date="2016-11" db="EMBL/GenBank/DDBJ databases">
        <authorList>
            <person name="Varghese N."/>
            <person name="Submissions S."/>
        </authorList>
    </citation>
    <scope>NUCLEOTIDE SEQUENCE</scope>
    <source>
        <strain evidence="7">DSM 1682</strain>
    </source>
</reference>
<sequence length="388" mass="43503">MTEKLFYLNGYSTEFKGTVLSCEKSKESYHIVLNQTLFYPEGGGQPADKGTLGGVAVFDVHEKNGEIIHYAEAPLAVGIEVEGKIDWAHRFDLMQNHSGEHILSGIICKKYHCDNIGFHMGREGITIDFNAKIPEEDLGWLEERANQAIWKNTPIDITYPEKEELEELDYRSKIELTGEVRIVKAGEYDCCACCGTHVKLAGEIGIIKIVGVQNYKGGTRLELLCGKRGLAYYQKIHQAAKEVGRALSVQEEKISLSVQKLLLEKDGYIQELKKWKWQVFMHRIEKLPQDVEDILIIEDELSGKDMTALADLAVEKIDGRAIVMTPSEDGFAFVLVSRKMDARKIVEILKKTFDCKGGGKDGAVQGKLTGDRGEIISFLQEAGYYFAE</sequence>
<accession>A0A110A7D9</accession>
<keyword evidence="4" id="KW-0862">Zinc</keyword>
<evidence type="ECO:0000313" key="8">
    <source>
        <dbReference type="Proteomes" id="UP000068026"/>
    </source>
</evidence>
<organism evidence="7 9">
    <name type="scientific">Anaerotignum propionicum DSM 1682</name>
    <dbReference type="NCBI Taxonomy" id="991789"/>
    <lineage>
        <taxon>Bacteria</taxon>
        <taxon>Bacillati</taxon>
        <taxon>Bacillota</taxon>
        <taxon>Clostridia</taxon>
        <taxon>Lachnospirales</taxon>
        <taxon>Anaerotignaceae</taxon>
        <taxon>Anaerotignum</taxon>
    </lineage>
</organism>
<dbReference type="PANTHER" id="PTHR43462">
    <property type="entry name" value="ALANYL-TRNA EDITING PROTEIN"/>
    <property type="match status" value="1"/>
</dbReference>
<dbReference type="Gene3D" id="3.30.980.10">
    <property type="entry name" value="Threonyl-trna Synthetase, Chain A, domain 2"/>
    <property type="match status" value="1"/>
</dbReference>
<reference evidence="6 8" key="1">
    <citation type="journal article" date="2016" name="Genome Announc.">
        <title>Complete Genome Sequence of the Amino Acid-Fermenting Clostridium propionicum X2 (DSM 1682).</title>
        <authorList>
            <person name="Poehlein A."/>
            <person name="Schlien K."/>
            <person name="Chowdhury N.P."/>
            <person name="Gottschalk G."/>
            <person name="Buckel W."/>
            <person name="Daniel R."/>
        </authorList>
    </citation>
    <scope>NUCLEOTIDE SEQUENCE [LARGE SCALE GENOMIC DNA]</scope>
    <source>
        <strain evidence="6 8">X2</strain>
    </source>
</reference>
<dbReference type="SUPFAM" id="SSF55186">
    <property type="entry name" value="ThrRS/AlaRS common domain"/>
    <property type="match status" value="1"/>
</dbReference>
<dbReference type="InterPro" id="IPR009000">
    <property type="entry name" value="Transl_B-barrel_sf"/>
</dbReference>
<dbReference type="Pfam" id="PF07973">
    <property type="entry name" value="tRNA_SAD"/>
    <property type="match status" value="1"/>
</dbReference>
<dbReference type="SUPFAM" id="SSF50447">
    <property type="entry name" value="Translation proteins"/>
    <property type="match status" value="1"/>
</dbReference>
<dbReference type="Proteomes" id="UP000068026">
    <property type="component" value="Chromosome"/>
</dbReference>
<dbReference type="EMBL" id="CP014223">
    <property type="protein sequence ID" value="AMJ42140.1"/>
    <property type="molecule type" value="Genomic_DNA"/>
</dbReference>
<dbReference type="EMBL" id="FQUA01000003">
    <property type="protein sequence ID" value="SHE52326.1"/>
    <property type="molecule type" value="Genomic_DNA"/>
</dbReference>
<dbReference type="InterPro" id="IPR018164">
    <property type="entry name" value="Ala-tRNA-synth_IIc_N"/>
</dbReference>
<keyword evidence="8" id="KW-1185">Reference proteome</keyword>
<comment type="cofactor">
    <cofactor evidence="1">
        <name>Zn(2+)</name>
        <dbReference type="ChEBI" id="CHEBI:29105"/>
    </cofactor>
</comment>
<dbReference type="KEGG" id="cpro:CPRO_25920"/>
<protein>
    <submittedName>
        <fullName evidence="6">Alanine--tRNA ligase</fullName>
        <ecNumber evidence="6">6.1.1.7</ecNumber>
    </submittedName>
    <submittedName>
        <fullName evidence="7">Alanyl-tRNA synthetase</fullName>
    </submittedName>
</protein>
<dbReference type="Gene3D" id="2.40.30.130">
    <property type="match status" value="1"/>
</dbReference>
<dbReference type="Proteomes" id="UP000184204">
    <property type="component" value="Unassembled WGS sequence"/>
</dbReference>
<dbReference type="PROSITE" id="PS50860">
    <property type="entry name" value="AA_TRNA_LIGASE_II_ALA"/>
    <property type="match status" value="1"/>
</dbReference>
<dbReference type="SMART" id="SM00863">
    <property type="entry name" value="tRNA_SAD"/>
    <property type="match status" value="1"/>
</dbReference>
<reference evidence="8" key="2">
    <citation type="submission" date="2016-01" db="EMBL/GenBank/DDBJ databases">
        <authorList>
            <person name="Poehlein A."/>
            <person name="Schlien K."/>
            <person name="Gottschalk G."/>
            <person name="Buckel W."/>
            <person name="Daniel R."/>
        </authorList>
    </citation>
    <scope>NUCLEOTIDE SEQUENCE [LARGE SCALE GENOMIC DNA]</scope>
    <source>
        <strain evidence="8">X2</strain>
    </source>
</reference>